<dbReference type="EMBL" id="KB446559">
    <property type="protein sequence ID" value="EME82467.1"/>
    <property type="molecule type" value="Genomic_DNA"/>
</dbReference>
<dbReference type="PANTHER" id="PTHR38795">
    <property type="entry name" value="DUF6604 DOMAIN-CONTAINING PROTEIN"/>
    <property type="match status" value="1"/>
</dbReference>
<dbReference type="HOGENOM" id="CLU_008976_0_0_1"/>
<name>M3AZ26_PSEFD</name>
<keyword evidence="3" id="KW-1185">Reference proteome</keyword>
<evidence type="ECO:0000313" key="2">
    <source>
        <dbReference type="EMBL" id="EME82467.1"/>
    </source>
</evidence>
<feature type="domain" description="DUF6604" evidence="1">
    <location>
        <begin position="8"/>
        <end position="238"/>
    </location>
</feature>
<sequence>MAHNNTYKSYKAGTTKVTTWLVDNALRCKAEVDLPSTSPPAAAKAGKPKYIIAVNQYKPMAEAISASTDPKIRVPRAILSLLRDVITLRKRAAQFFKKITATRRRPADEIKNEGHQHFISILEDVLRTLSPGNAAPNASDATELTNLFEALNVEELQSEATEPQAKQKPLVDADCEPEPDDFDHVLAIFAFFEDLQALRKHVQALWLDYRCGNVDIMSAAVTTDTAFNMVKRSCNELISSPEFHAMRQTLPTDMLEAFGLKGSPDYLLLLAFLVDAIGGDPRKVPEWACMSTSSWLANFADVLHPHRVPVLRPGHYGVYEPRRDRTKLSDKEQEREDLIVTMELLPEFVRISRTSAYVPAQDELTAGLRKMMDACKAEALPMYAIFCFEILLDIHHVLREHASRPFSQLQGTAKRVVDTIDEYFRLSRHKFIETWSPQNDEYLRMLSSQAKNWVLSDMLAKVPVSGPGAEVKPQPFHLLKNHPVLAGLMVFNLNLQLQDVGITLCNAWGSVLYPAHLYNAVRQSTDIDLTWKDMEYLLQLHTAKRLFVGAPPTEPSEYHKRFLLALGGSAVNFARNRRAGGRSIIVESKRGPRGLKTTTPVRDAFESRYVRNETAALTRPKLVAMLAVATKAERVAPPSIDLQAFSKEVLAQQHFTAIQTLQIVRESVAGEELHLLFNYFDMHFRGWKLLGTLQTHLHAQMVNYFGSNWIENEYELPYIVGYIFEVVRGSARVAEDLRLQNHGSQLLHKAGDVLSTWLGEELSKNSSSGIMQAKALTSSIVFAYQNGLLESLAQ</sequence>
<dbReference type="OrthoDB" id="3646957at2759"/>
<organism evidence="2 3">
    <name type="scientific">Pseudocercospora fijiensis (strain CIRAD86)</name>
    <name type="common">Black leaf streak disease fungus</name>
    <name type="synonym">Mycosphaerella fijiensis</name>
    <dbReference type="NCBI Taxonomy" id="383855"/>
    <lineage>
        <taxon>Eukaryota</taxon>
        <taxon>Fungi</taxon>
        <taxon>Dikarya</taxon>
        <taxon>Ascomycota</taxon>
        <taxon>Pezizomycotina</taxon>
        <taxon>Dothideomycetes</taxon>
        <taxon>Dothideomycetidae</taxon>
        <taxon>Mycosphaerellales</taxon>
        <taxon>Mycosphaerellaceae</taxon>
        <taxon>Pseudocercospora</taxon>
    </lineage>
</organism>
<evidence type="ECO:0000313" key="3">
    <source>
        <dbReference type="Proteomes" id="UP000016932"/>
    </source>
</evidence>
<evidence type="ECO:0000259" key="1">
    <source>
        <dbReference type="Pfam" id="PF20253"/>
    </source>
</evidence>
<gene>
    <name evidence="2" type="ORF">MYCFIDRAFT_88405</name>
</gene>
<dbReference type="Pfam" id="PF20253">
    <property type="entry name" value="DUF6604"/>
    <property type="match status" value="1"/>
</dbReference>
<accession>M3AZ26</accession>
<dbReference type="eggNOG" id="ENOG502RZSK">
    <property type="taxonomic scope" value="Eukaryota"/>
</dbReference>
<dbReference type="PANTHER" id="PTHR38795:SF1">
    <property type="entry name" value="DUF6604 DOMAIN-CONTAINING PROTEIN"/>
    <property type="match status" value="1"/>
</dbReference>
<dbReference type="STRING" id="383855.M3AZ26"/>
<dbReference type="InterPro" id="IPR046539">
    <property type="entry name" value="DUF6604"/>
</dbReference>
<dbReference type="RefSeq" id="XP_007927827.1">
    <property type="nucleotide sequence ID" value="XM_007929636.1"/>
</dbReference>
<dbReference type="AlphaFoldDB" id="M3AZ26"/>
<proteinExistence type="predicted"/>
<reference evidence="2 3" key="1">
    <citation type="journal article" date="2012" name="PLoS Pathog.">
        <title>Diverse lifestyles and strategies of plant pathogenesis encoded in the genomes of eighteen Dothideomycetes fungi.</title>
        <authorList>
            <person name="Ohm R.A."/>
            <person name="Feau N."/>
            <person name="Henrissat B."/>
            <person name="Schoch C.L."/>
            <person name="Horwitz B.A."/>
            <person name="Barry K.W."/>
            <person name="Condon B.J."/>
            <person name="Copeland A.C."/>
            <person name="Dhillon B."/>
            <person name="Glaser F."/>
            <person name="Hesse C.N."/>
            <person name="Kosti I."/>
            <person name="LaButti K."/>
            <person name="Lindquist E.A."/>
            <person name="Lucas S."/>
            <person name="Salamov A.A."/>
            <person name="Bradshaw R.E."/>
            <person name="Ciuffetti L."/>
            <person name="Hamelin R.C."/>
            <person name="Kema G.H.J."/>
            <person name="Lawrence C."/>
            <person name="Scott J.A."/>
            <person name="Spatafora J.W."/>
            <person name="Turgeon B.G."/>
            <person name="de Wit P.J.G.M."/>
            <person name="Zhong S."/>
            <person name="Goodwin S.B."/>
            <person name="Grigoriev I.V."/>
        </authorList>
    </citation>
    <scope>NUCLEOTIDE SEQUENCE [LARGE SCALE GENOMIC DNA]</scope>
    <source>
        <strain evidence="2 3">CIRAD86</strain>
    </source>
</reference>
<dbReference type="VEuPathDB" id="FungiDB:MYCFIDRAFT_88405"/>
<dbReference type="GeneID" id="19342699"/>
<protein>
    <recommendedName>
        <fullName evidence="1">DUF6604 domain-containing protein</fullName>
    </recommendedName>
</protein>
<dbReference type="KEGG" id="pfj:MYCFIDRAFT_88405"/>
<dbReference type="Proteomes" id="UP000016932">
    <property type="component" value="Unassembled WGS sequence"/>
</dbReference>